<dbReference type="InterPro" id="IPR019494">
    <property type="entry name" value="FIST_C"/>
</dbReference>
<feature type="domain" description="FIST" evidence="1">
    <location>
        <begin position="32"/>
        <end position="228"/>
    </location>
</feature>
<accession>A0A402BGD5</accession>
<dbReference type="AlphaFoldDB" id="A0A402BGD5"/>
<dbReference type="RefSeq" id="WP_126630444.1">
    <property type="nucleotide sequence ID" value="NZ_BIFT01000002.1"/>
</dbReference>
<dbReference type="EMBL" id="BIFT01000002">
    <property type="protein sequence ID" value="GCE30312.1"/>
    <property type="molecule type" value="Genomic_DNA"/>
</dbReference>
<evidence type="ECO:0000313" key="5">
    <source>
        <dbReference type="Proteomes" id="UP000287171"/>
    </source>
</evidence>
<dbReference type="SMART" id="SM01204">
    <property type="entry name" value="FIST_C"/>
    <property type="match status" value="1"/>
</dbReference>
<name>A0A402BGD5_9CHLR</name>
<protein>
    <submittedName>
        <fullName evidence="3">Histidine kinase</fullName>
    </submittedName>
</protein>
<keyword evidence="5" id="KW-1185">Reference proteome</keyword>
<dbReference type="SMART" id="SM00897">
    <property type="entry name" value="FIST"/>
    <property type="match status" value="1"/>
</dbReference>
<feature type="domain" description="FIST C-domain" evidence="2">
    <location>
        <begin position="229"/>
        <end position="369"/>
    </location>
</feature>
<evidence type="ECO:0000259" key="2">
    <source>
        <dbReference type="SMART" id="SM01204"/>
    </source>
</evidence>
<dbReference type="EMBL" id="BIFT01000002">
    <property type="protein sequence ID" value="GCE30344.1"/>
    <property type="molecule type" value="Genomic_DNA"/>
</dbReference>
<dbReference type="Proteomes" id="UP000287171">
    <property type="component" value="Unassembled WGS sequence"/>
</dbReference>
<organism evidence="3 5">
    <name type="scientific">Dictyobacter alpinus</name>
    <dbReference type="NCBI Taxonomy" id="2014873"/>
    <lineage>
        <taxon>Bacteria</taxon>
        <taxon>Bacillati</taxon>
        <taxon>Chloroflexota</taxon>
        <taxon>Ktedonobacteria</taxon>
        <taxon>Ktedonobacterales</taxon>
        <taxon>Dictyobacteraceae</taxon>
        <taxon>Dictyobacter</taxon>
    </lineage>
</organism>
<evidence type="ECO:0000313" key="3">
    <source>
        <dbReference type="EMBL" id="GCE30312.1"/>
    </source>
</evidence>
<dbReference type="Pfam" id="PF10442">
    <property type="entry name" value="FIST_C"/>
    <property type="match status" value="1"/>
</dbReference>
<gene>
    <name evidence="3" type="ORF">KDA_57960</name>
    <name evidence="4" type="ORF">KDA_58280</name>
</gene>
<comment type="caution">
    <text evidence="3">The sequence shown here is derived from an EMBL/GenBank/DDBJ whole genome shotgun (WGS) entry which is preliminary data.</text>
</comment>
<dbReference type="OrthoDB" id="9770435at2"/>
<reference evidence="3" key="2">
    <citation type="journal article" date="2019" name="Int. J. Syst. Evol. Microbiol.">
        <title>Tengunoibacter tsumagoiensis gen. nov., sp. nov., Dictyobacter kobayashii sp. nov., Dictyobacter alpinus sp. nov., and description of Dictyobacteraceae fam. nov. within the order Ktedonobacterales isolated from Tengu-no-mugimeshi, a soil-like granular mass of micro-organisms, and emended descriptions of the genera Ktedonobacter and Dictyobacter.</title>
        <authorList>
            <person name="Wang C."/>
            <person name="Zheng Y."/>
            <person name="Sakai Y."/>
            <person name="Toyoda A."/>
            <person name="Minakuchi Y."/>
            <person name="Abe K."/>
            <person name="Yokota A."/>
            <person name="Yabe S."/>
        </authorList>
    </citation>
    <scope>NUCLEOTIDE SEQUENCE</scope>
    <source>
        <strain evidence="3">Uno16</strain>
    </source>
</reference>
<dbReference type="PANTHER" id="PTHR40252">
    <property type="entry name" value="BLR0328 PROTEIN"/>
    <property type="match status" value="1"/>
</dbReference>
<evidence type="ECO:0000259" key="1">
    <source>
        <dbReference type="SMART" id="SM00897"/>
    </source>
</evidence>
<dbReference type="Pfam" id="PF08495">
    <property type="entry name" value="FIST"/>
    <property type="match status" value="1"/>
</dbReference>
<keyword evidence="3" id="KW-0808">Transferase</keyword>
<reference evidence="5" key="1">
    <citation type="submission" date="2018-12" db="EMBL/GenBank/DDBJ databases">
        <title>Tengunoibacter tsumagoiensis gen. nov., sp. nov., Dictyobacter kobayashii sp. nov., D. alpinus sp. nov., and D. joshuensis sp. nov. and description of Dictyobacteraceae fam. nov. within the order Ktedonobacterales isolated from Tengu-no-mugimeshi.</title>
        <authorList>
            <person name="Wang C.M."/>
            <person name="Zheng Y."/>
            <person name="Sakai Y."/>
            <person name="Toyoda A."/>
            <person name="Minakuchi Y."/>
            <person name="Abe K."/>
            <person name="Yokota A."/>
            <person name="Yabe S."/>
        </authorList>
    </citation>
    <scope>NUCLEOTIDE SEQUENCE [LARGE SCALE GENOMIC DNA]</scope>
    <source>
        <strain evidence="5">Uno16</strain>
    </source>
</reference>
<dbReference type="PANTHER" id="PTHR40252:SF2">
    <property type="entry name" value="BLR0328 PROTEIN"/>
    <property type="match status" value="1"/>
</dbReference>
<keyword evidence="3" id="KW-0418">Kinase</keyword>
<proteinExistence type="predicted"/>
<evidence type="ECO:0000313" key="4">
    <source>
        <dbReference type="EMBL" id="GCE30344.1"/>
    </source>
</evidence>
<dbReference type="GO" id="GO:0016301">
    <property type="term" value="F:kinase activity"/>
    <property type="evidence" value="ECO:0007669"/>
    <property type="project" value="UniProtKB-KW"/>
</dbReference>
<dbReference type="InterPro" id="IPR013702">
    <property type="entry name" value="FIST_domain_N"/>
</dbReference>
<sequence>MTQTAIVSTKLTESHQGGVDLGQQILSSLPDSPEVVLLFASPHYDHSALLAALNQTCHPQLLVGCSSAGEFTSAEQGEGLACALALSSPTMQFTATLGQSIRSDVADAAEHLAAGFRGQELEEEYPFHTAILLADAMAGHTDNLIEELTLLTQGTYQFVGGGAGDNAQFQYTPVFYGTEVIKDAAVALEICSKKPLGLGSNHGWTPNSQPFYVTESDGSRIIRVDDQPAVEIFKAHAHATGQALDLSAPISFFLHNLVGIDMGIGYKLRVPLVIEPDGSVVCAADVPTGSTICIMGATIQSAKQAAESATKTALQKMGGEQPAVALFFDCVATRLKMGQEFKSELDSVQHLLGPTRYVGCNTHGQVVRAEGQFSGFHNCTAVVCLLPD</sequence>